<reference evidence="1" key="2">
    <citation type="journal article" date="2021" name="PeerJ">
        <title>Extensive microbial diversity within the chicken gut microbiome revealed by metagenomics and culture.</title>
        <authorList>
            <person name="Gilroy R."/>
            <person name="Ravi A."/>
            <person name="Getino M."/>
            <person name="Pursley I."/>
            <person name="Horton D.L."/>
            <person name="Alikhan N.F."/>
            <person name="Baker D."/>
            <person name="Gharbi K."/>
            <person name="Hall N."/>
            <person name="Watson M."/>
            <person name="Adriaenssens E.M."/>
            <person name="Foster-Nyarko E."/>
            <person name="Jarju S."/>
            <person name="Secka A."/>
            <person name="Antonio M."/>
            <person name="Oren A."/>
            <person name="Chaudhuri R.R."/>
            <person name="La Ragione R."/>
            <person name="Hildebrand F."/>
            <person name="Pallen M.J."/>
        </authorList>
    </citation>
    <scope>NUCLEOTIDE SEQUENCE</scope>
    <source>
        <strain evidence="1">ChiSxjej1B13-7958</strain>
    </source>
</reference>
<dbReference type="Proteomes" id="UP000824242">
    <property type="component" value="Unassembled WGS sequence"/>
</dbReference>
<dbReference type="Gene3D" id="3.40.640.10">
    <property type="entry name" value="Type I PLP-dependent aspartate aminotransferase-like (Major domain)"/>
    <property type="match status" value="1"/>
</dbReference>
<gene>
    <name evidence="1" type="ORF">IAB89_06540</name>
</gene>
<comment type="caution">
    <text evidence="1">The sequence shown here is derived from an EMBL/GenBank/DDBJ whole genome shotgun (WGS) entry which is preliminary data.</text>
</comment>
<dbReference type="InterPro" id="IPR015424">
    <property type="entry name" value="PyrdxlP-dep_Trfase"/>
</dbReference>
<evidence type="ECO:0000313" key="1">
    <source>
        <dbReference type="EMBL" id="HIR47303.1"/>
    </source>
</evidence>
<evidence type="ECO:0000313" key="2">
    <source>
        <dbReference type="Proteomes" id="UP000824242"/>
    </source>
</evidence>
<dbReference type="InterPro" id="IPR015421">
    <property type="entry name" value="PyrdxlP-dep_Trfase_major"/>
</dbReference>
<dbReference type="SUPFAM" id="SSF53383">
    <property type="entry name" value="PLP-dependent transferases"/>
    <property type="match status" value="1"/>
</dbReference>
<proteinExistence type="predicted"/>
<dbReference type="Gene3D" id="3.90.1150.60">
    <property type="entry name" value="Methioning gamme-lyase, C-terminal domain"/>
    <property type="match status" value="1"/>
</dbReference>
<name>A0A9D1APP9_9FIRM</name>
<reference evidence="1" key="1">
    <citation type="submission" date="2020-10" db="EMBL/GenBank/DDBJ databases">
        <authorList>
            <person name="Gilroy R."/>
        </authorList>
    </citation>
    <scope>NUCLEOTIDE SEQUENCE</scope>
    <source>
        <strain evidence="1">ChiSxjej1B13-7958</strain>
    </source>
</reference>
<dbReference type="InterPro" id="IPR009651">
    <property type="entry name" value="Met_g_lyase_put"/>
</dbReference>
<dbReference type="PANTHER" id="PTHR46658:SF1">
    <property type="entry name" value="CYS OR MET METABOLISM PYRIDOXAL-PHOSPHATE-DEPENDENT ENZYME"/>
    <property type="match status" value="1"/>
</dbReference>
<organism evidence="1 2">
    <name type="scientific">Candidatus Caccousia avicola</name>
    <dbReference type="NCBI Taxonomy" id="2840721"/>
    <lineage>
        <taxon>Bacteria</taxon>
        <taxon>Bacillati</taxon>
        <taxon>Bacillota</taxon>
        <taxon>Clostridia</taxon>
        <taxon>Eubacteriales</taxon>
        <taxon>Oscillospiraceae</taxon>
        <taxon>Oscillospiraceae incertae sedis</taxon>
        <taxon>Candidatus Caccousia</taxon>
    </lineage>
</organism>
<dbReference type="Pfam" id="PF06838">
    <property type="entry name" value="Met_gamma_lyase"/>
    <property type="match status" value="1"/>
</dbReference>
<dbReference type="EMBL" id="DVGZ01000068">
    <property type="protein sequence ID" value="HIR47303.1"/>
    <property type="molecule type" value="Genomic_DNA"/>
</dbReference>
<sequence length="424" mass="45554">MIIYPSFAIDPSIQKAGERAMERIAPVLAGIDETADYNQQKMMAAFSAAHVSESHFAASTGYGYGDRGREALDQVYAYALGAEDALVRHNFVCGTHALTVALFGVLRPGDTMLSVTGVPYDTLQGVIGLTGDGNGSLREFGIHYEQVDLKPDGTPDYEEIARRVKPGLKMAYLQRSRGYSLRPSLFVEEIGKIAKLVKEKAPDCIVMVDNCYGEFVQREEPLAYGADLMAGSLIKNPGGGVAPTGGYIAGRRDLVESCAYRLTTPGTGREVGATLGTNRELFMGAFHAPHVTGEALKTAAFTAALFSEFGYDVTPRPDEPRADIIQTVMLRREEALVAFCRGVQKGAPVDSFVTPEPWDMPGYDSQVIMAAGAFTLGASIELSADAPLREPYAAWMQGGLNFHSGRLGAMLAAQSMLDEGLLGK</sequence>
<accession>A0A9D1APP9</accession>
<protein>
    <submittedName>
        <fullName evidence="1">Methionine gamma-lyase family protein</fullName>
    </submittedName>
</protein>
<dbReference type="AlphaFoldDB" id="A0A9D1APP9"/>
<dbReference type="PANTHER" id="PTHR46658">
    <property type="entry name" value="CYS OR MET METABOLISM PYRIDOXAL-PHOSPHATE-DEPENDENT ENZYME"/>
    <property type="match status" value="1"/>
</dbReference>